<evidence type="ECO:0000313" key="1">
    <source>
        <dbReference type="EMBL" id="ANA85442.1"/>
    </source>
</evidence>
<organism evidence="1 2">
    <name type="scientific">Gordonia phage Bowser</name>
    <dbReference type="NCBI Taxonomy" id="1838063"/>
    <lineage>
        <taxon>Viruses</taxon>
        <taxon>Duplodnaviria</taxon>
        <taxon>Heunggongvirae</taxon>
        <taxon>Uroviricota</taxon>
        <taxon>Caudoviricetes</taxon>
        <taxon>Bowservirus</taxon>
        <taxon>Bowservirus bowser</taxon>
    </lineage>
</organism>
<keyword evidence="2" id="KW-1185">Reference proteome</keyword>
<accession>A0A160DCT8</accession>
<reference evidence="1 2" key="1">
    <citation type="submission" date="2016-03" db="EMBL/GenBank/DDBJ databases">
        <authorList>
            <person name="Montgomery M.T."/>
            <person name="Guerrero C.A."/>
            <person name="Mavrich T.N."/>
            <person name="Pope W.H."/>
            <person name="Garlena R.A."/>
            <person name="Russell D.A."/>
            <person name="Jacobs-Sera D."/>
            <person name="Hendrix R.W."/>
            <person name="Hatfull G.F."/>
        </authorList>
    </citation>
    <scope>NUCLEOTIDE SEQUENCE [LARGE SCALE GENOMIC DNA]</scope>
</reference>
<dbReference type="RefSeq" id="YP_009275614.1">
    <property type="nucleotide sequence ID" value="NC_030930.1"/>
</dbReference>
<dbReference type="EMBL" id="KU998235">
    <property type="protein sequence ID" value="ANA85442.1"/>
    <property type="molecule type" value="Genomic_DNA"/>
</dbReference>
<dbReference type="OrthoDB" id="35095at10239"/>
<dbReference type="Proteomes" id="UP000203985">
    <property type="component" value="Segment"/>
</dbReference>
<protein>
    <submittedName>
        <fullName evidence="1">Uncharacterized protein</fullName>
    </submittedName>
</protein>
<sequence>MGRHLRLVPPLEAVVDVAVAAEFAHATRINETVNRIRAQHNVTVELTVTDVDGVEVDGDPESADLDEFVMRAEAYTIDPARPRFQLPAPMHRGRLRSVGISSAVSRADFLSADAVIRRGAEFSALYDLDNQLSVWPANG</sequence>
<name>A0A160DCT8_9CAUD</name>
<dbReference type="KEGG" id="vg:28800819"/>
<dbReference type="GeneID" id="28800819"/>
<evidence type="ECO:0000313" key="2">
    <source>
        <dbReference type="Proteomes" id="UP000203985"/>
    </source>
</evidence>
<gene>
    <name evidence="1" type="primary">47</name>
    <name evidence="1" type="ORF">BOWSER_47</name>
</gene>
<proteinExistence type="predicted"/>